<dbReference type="EMBL" id="JBBKAI010000002">
    <property type="protein sequence ID" value="MEJ8659972.1"/>
    <property type="molecule type" value="Genomic_DNA"/>
</dbReference>
<keyword evidence="2" id="KW-1185">Reference proteome</keyword>
<proteinExistence type="predicted"/>
<dbReference type="Proteomes" id="UP001375539">
    <property type="component" value="Unassembled WGS sequence"/>
</dbReference>
<sequence length="226" mass="24189">MPMSAPDYAWHFTPGNEFEDEPGVTGTLAVVPGGELWLPTGRVVACDPFVELGCGEAEPFVAEVAPGRYRVECAVATLTDPEEPEPDGPPHRRIAAARLVIKDTPTESWEIGTRAGQDPAELGDDEFFGYPVDVATGCFYDAACDGTFPQSEEEEGLLWDTLYSADWFSGPQLITDPSTGHTVAAFMTGWGDGTYPTWVGRDAAGEVTCFVTDFFVVPAEAVPASA</sequence>
<evidence type="ECO:0000313" key="1">
    <source>
        <dbReference type="EMBL" id="MEJ8659972.1"/>
    </source>
</evidence>
<evidence type="ECO:0000313" key="2">
    <source>
        <dbReference type="Proteomes" id="UP001375539"/>
    </source>
</evidence>
<organism evidence="1 2">
    <name type="scientific">Streptomyces pratisoli</name>
    <dbReference type="NCBI Taxonomy" id="3139917"/>
    <lineage>
        <taxon>Bacteria</taxon>
        <taxon>Bacillati</taxon>
        <taxon>Actinomycetota</taxon>
        <taxon>Actinomycetes</taxon>
        <taxon>Kitasatosporales</taxon>
        <taxon>Streptomycetaceae</taxon>
        <taxon>Streptomyces</taxon>
    </lineage>
</organism>
<reference evidence="1" key="1">
    <citation type="submission" date="2024-03" db="EMBL/GenBank/DDBJ databases">
        <title>Novel Streptomyces species of biotechnological and ecological value are a feature of Machair soil.</title>
        <authorList>
            <person name="Prole J.R."/>
            <person name="Goodfellow M."/>
            <person name="Allenby N."/>
            <person name="Ward A.C."/>
        </authorList>
    </citation>
    <scope>NUCLEOTIDE SEQUENCE</scope>
    <source>
        <strain evidence="1">MS1.AVA.4</strain>
    </source>
</reference>
<protein>
    <submittedName>
        <fullName evidence="1">DUF4241 domain-containing protein</fullName>
    </submittedName>
</protein>
<gene>
    <name evidence="1" type="ORF">WKI58_26150</name>
</gene>
<accession>A0ACC6QQ59</accession>
<comment type="caution">
    <text evidence="1">The sequence shown here is derived from an EMBL/GenBank/DDBJ whole genome shotgun (WGS) entry which is preliminary data.</text>
</comment>
<name>A0ACC6QQ59_9ACTN</name>